<reference evidence="2" key="1">
    <citation type="journal article" date="2023" name="Mol. Phylogenet. Evol.">
        <title>Genome-scale phylogeny and comparative genomics of the fungal order Sordariales.</title>
        <authorList>
            <person name="Hensen N."/>
            <person name="Bonometti L."/>
            <person name="Westerberg I."/>
            <person name="Brannstrom I.O."/>
            <person name="Guillou S."/>
            <person name="Cros-Aarteil S."/>
            <person name="Calhoun S."/>
            <person name="Haridas S."/>
            <person name="Kuo A."/>
            <person name="Mondo S."/>
            <person name="Pangilinan J."/>
            <person name="Riley R."/>
            <person name="LaButti K."/>
            <person name="Andreopoulos B."/>
            <person name="Lipzen A."/>
            <person name="Chen C."/>
            <person name="Yan M."/>
            <person name="Daum C."/>
            <person name="Ng V."/>
            <person name="Clum A."/>
            <person name="Steindorff A."/>
            <person name="Ohm R.A."/>
            <person name="Martin F."/>
            <person name="Silar P."/>
            <person name="Natvig D.O."/>
            <person name="Lalanne C."/>
            <person name="Gautier V."/>
            <person name="Ament-Velasquez S.L."/>
            <person name="Kruys A."/>
            <person name="Hutchinson M.I."/>
            <person name="Powell A.J."/>
            <person name="Barry K."/>
            <person name="Miller A.N."/>
            <person name="Grigoriev I.V."/>
            <person name="Debuchy R."/>
            <person name="Gladieux P."/>
            <person name="Hiltunen Thoren M."/>
            <person name="Johannesson H."/>
        </authorList>
    </citation>
    <scope>NUCLEOTIDE SEQUENCE [LARGE SCALE GENOMIC DNA]</scope>
    <source>
        <strain evidence="2">CBS 340.73</strain>
    </source>
</reference>
<organism evidence="1 2">
    <name type="scientific">Diplogelasinospora grovesii</name>
    <dbReference type="NCBI Taxonomy" id="303347"/>
    <lineage>
        <taxon>Eukaryota</taxon>
        <taxon>Fungi</taxon>
        <taxon>Dikarya</taxon>
        <taxon>Ascomycota</taxon>
        <taxon>Pezizomycotina</taxon>
        <taxon>Sordariomycetes</taxon>
        <taxon>Sordariomycetidae</taxon>
        <taxon>Sordariales</taxon>
        <taxon>Diplogelasinosporaceae</taxon>
        <taxon>Diplogelasinospora</taxon>
    </lineage>
</organism>
<evidence type="ECO:0000313" key="2">
    <source>
        <dbReference type="Proteomes" id="UP001303473"/>
    </source>
</evidence>
<name>A0AAN6MWY2_9PEZI</name>
<proteinExistence type="predicted"/>
<gene>
    <name evidence="1" type="ORF">QBC46DRAFT_398483</name>
</gene>
<protein>
    <submittedName>
        <fullName evidence="1">Uncharacterized protein</fullName>
    </submittedName>
</protein>
<dbReference type="EMBL" id="MU853946">
    <property type="protein sequence ID" value="KAK3935011.1"/>
    <property type="molecule type" value="Genomic_DNA"/>
</dbReference>
<comment type="caution">
    <text evidence="1">The sequence shown here is derived from an EMBL/GenBank/DDBJ whole genome shotgun (WGS) entry which is preliminary data.</text>
</comment>
<keyword evidence="2" id="KW-1185">Reference proteome</keyword>
<dbReference type="Proteomes" id="UP001303473">
    <property type="component" value="Unassembled WGS sequence"/>
</dbReference>
<evidence type="ECO:0000313" key="1">
    <source>
        <dbReference type="EMBL" id="KAK3935011.1"/>
    </source>
</evidence>
<sequence length="134" mass="15791">MQEWEERAGCKEGEALCDIYGGGQGLTLKEDKSEADNIGEGDWVRVEDEEEGRTERRQEAEEVKAWTGYYLICRAAEEEAQYHERDKCLKVENNEWDDVKRGVTIIEQEMFKKRRFKKYSKCFYYGIPQALCDQ</sequence>
<accession>A0AAN6MWY2</accession>
<dbReference type="AlphaFoldDB" id="A0AAN6MWY2"/>